<evidence type="ECO:0000313" key="1">
    <source>
        <dbReference type="EMBL" id="SEN95053.1"/>
    </source>
</evidence>
<dbReference type="STRING" id="1077947.SAMN05216227_10344"/>
<dbReference type="Proteomes" id="UP000183002">
    <property type="component" value="Unassembled WGS sequence"/>
</dbReference>
<dbReference type="EMBL" id="FOCO01000034">
    <property type="protein sequence ID" value="SEN95053.1"/>
    <property type="molecule type" value="Genomic_DNA"/>
</dbReference>
<organism evidence="1 2">
    <name type="scientific">Pseudorhodobacter antarcticus</name>
    <dbReference type="NCBI Taxonomy" id="1077947"/>
    <lineage>
        <taxon>Bacteria</taxon>
        <taxon>Pseudomonadati</taxon>
        <taxon>Pseudomonadota</taxon>
        <taxon>Alphaproteobacteria</taxon>
        <taxon>Rhodobacterales</taxon>
        <taxon>Paracoccaceae</taxon>
        <taxon>Pseudorhodobacter</taxon>
    </lineage>
</organism>
<sequence length="54" mass="5683">MGDRMTNQLAIAPDLLAPPIAPLAMPKQTLTPDAGAPTLLARAALLMLSFRRIG</sequence>
<keyword evidence="2" id="KW-1185">Reference proteome</keyword>
<name>A0A1H8KQ68_9RHOB</name>
<reference evidence="1 2" key="1">
    <citation type="submission" date="2016-10" db="EMBL/GenBank/DDBJ databases">
        <authorList>
            <person name="de Groot N.N."/>
        </authorList>
    </citation>
    <scope>NUCLEOTIDE SEQUENCE [LARGE SCALE GENOMIC DNA]</scope>
    <source>
        <strain evidence="1 2">CGMCC 1.10836</strain>
    </source>
</reference>
<dbReference type="AlphaFoldDB" id="A0A1H8KQ68"/>
<evidence type="ECO:0000313" key="2">
    <source>
        <dbReference type="Proteomes" id="UP000183002"/>
    </source>
</evidence>
<protein>
    <submittedName>
        <fullName evidence="1">Uncharacterized protein</fullName>
    </submittedName>
</protein>
<gene>
    <name evidence="1" type="ORF">SAMN05216227_10344</name>
</gene>
<accession>A0A1H8KQ68</accession>
<proteinExistence type="predicted"/>